<dbReference type="InterPro" id="IPR010994">
    <property type="entry name" value="RuvA_2-like"/>
</dbReference>
<dbReference type="InterPro" id="IPR012337">
    <property type="entry name" value="RNaseH-like_sf"/>
</dbReference>
<dbReference type="PROSITE" id="PS50126">
    <property type="entry name" value="S1"/>
    <property type="match status" value="1"/>
</dbReference>
<dbReference type="Pfam" id="PF12836">
    <property type="entry name" value="HHH_3"/>
    <property type="match status" value="1"/>
</dbReference>
<dbReference type="InterPro" id="IPR041692">
    <property type="entry name" value="HHH_9"/>
</dbReference>
<dbReference type="InterPro" id="IPR055179">
    <property type="entry name" value="Tex-like_central_region"/>
</dbReference>
<dbReference type="GO" id="GO:0003735">
    <property type="term" value="F:structural constituent of ribosome"/>
    <property type="evidence" value="ECO:0007669"/>
    <property type="project" value="TreeGrafter"/>
</dbReference>
<dbReference type="PANTHER" id="PTHR10724:SF10">
    <property type="entry name" value="S1 RNA-BINDING DOMAIN-CONTAINING PROTEIN 1"/>
    <property type="match status" value="1"/>
</dbReference>
<dbReference type="GO" id="GO:0005737">
    <property type="term" value="C:cytoplasm"/>
    <property type="evidence" value="ECO:0007669"/>
    <property type="project" value="UniProtKB-ARBA"/>
</dbReference>
<dbReference type="STRING" id="1642818.AWE51_22445"/>
<dbReference type="Gene3D" id="1.10.150.310">
    <property type="entry name" value="Tex RuvX-like domain-like"/>
    <property type="match status" value="1"/>
</dbReference>
<dbReference type="InterPro" id="IPR050437">
    <property type="entry name" value="Ribos_protein_bS1-like"/>
</dbReference>
<dbReference type="EMBL" id="LQRT01000005">
    <property type="protein sequence ID" value="KZS41465.1"/>
    <property type="molecule type" value="Genomic_DNA"/>
</dbReference>
<dbReference type="OrthoDB" id="9804714at2"/>
<dbReference type="SMART" id="SM00732">
    <property type="entry name" value="YqgFc"/>
    <property type="match status" value="1"/>
</dbReference>
<evidence type="ECO:0000259" key="1">
    <source>
        <dbReference type="PROSITE" id="PS50126"/>
    </source>
</evidence>
<dbReference type="SUPFAM" id="SSF47781">
    <property type="entry name" value="RuvA domain 2-like"/>
    <property type="match status" value="2"/>
</dbReference>
<dbReference type="GO" id="GO:0003729">
    <property type="term" value="F:mRNA binding"/>
    <property type="evidence" value="ECO:0007669"/>
    <property type="project" value="TreeGrafter"/>
</dbReference>
<dbReference type="SMART" id="SM00316">
    <property type="entry name" value="S1"/>
    <property type="match status" value="1"/>
</dbReference>
<dbReference type="Pfam" id="PF17674">
    <property type="entry name" value="HHH_9"/>
    <property type="match status" value="1"/>
</dbReference>
<dbReference type="SUPFAM" id="SSF158832">
    <property type="entry name" value="Tex N-terminal region-like"/>
    <property type="match status" value="1"/>
</dbReference>
<dbReference type="Pfam" id="PF16921">
    <property type="entry name" value="Tex_YqgF"/>
    <property type="match status" value="1"/>
</dbReference>
<dbReference type="Gene3D" id="1.10.10.650">
    <property type="entry name" value="RuvA domain 2-like"/>
    <property type="match status" value="1"/>
</dbReference>
<accession>A0A163BJK9</accession>
<dbReference type="GO" id="GO:0006412">
    <property type="term" value="P:translation"/>
    <property type="evidence" value="ECO:0007669"/>
    <property type="project" value="TreeGrafter"/>
</dbReference>
<dbReference type="InterPro" id="IPR044146">
    <property type="entry name" value="S1_Tex"/>
</dbReference>
<sequence>MNTVSFIAKQTPISEKQITKTVSLLDEGATIPFIARYRKEMTGDLDEVAIGEIVKYKTAFEALEKRKESVLAAIKEQEALTPELEKRIIAADTLTQVEDLYLPYKKKRKTKASAAKEQGLEPLAKVILEQKEEEILFVASKYLNDTIVNEELALQGARDIIAEWISEDEKIRNRLRRLYQRKATISSTVIKTKKDEEAAQKYQQYFEWEESLHKCPSHRLLAILRAENEKVVRVKIVVPEDDALDIIDDVMIKTNVEACTDHMFLASSDAYKRLLAPAISTEILNLAKEKADDSAIKVFAQNLKQLLLASPLGQKTILALDPGFKSGCKVVCLDKQGGLLHNENIYPHPPQREVTGAIKKIRSLVNAYKIEAIAIGNGTAARETEAFIKKIPFDNPIQVFMVNESGASIYSASKIARAEFPNYDVTVRGAVSIGRRLADPLAELVKIDAKSIGVGQYQHDVDQTKLKNELDTVVMSCVNSVGINVNTASVPLLSYVSGIGEKLAENIVAYRSENGALQSRNELKKVPRLGGKAYEQAAAFLRITSPKNPLDNSAVHPERYALVAKMAKESGVSLQELIGNKNAIAKIKLQNYITDEVGLPTLTDIVKELEKPGVDPRKKVTVFEFDPNVKTIADIKAGMKLPGIVNNITNFGCFVDIGVKESGLIHISKLANEFISDVNAVVQLHQHLMVTVLEVDMSRKRIQLSLID</sequence>
<dbReference type="InterPro" id="IPR023319">
    <property type="entry name" value="Tex-like_HTH_dom_sf"/>
</dbReference>
<dbReference type="SUPFAM" id="SSF53098">
    <property type="entry name" value="Ribonuclease H-like"/>
    <property type="match status" value="1"/>
</dbReference>
<dbReference type="InterPro" id="IPR006641">
    <property type="entry name" value="YqgF/RNaseH-like_dom"/>
</dbReference>
<gene>
    <name evidence="2" type="ORF">AWE51_22445</name>
</gene>
<dbReference type="FunFam" id="1.10.150.310:FF:000001">
    <property type="entry name" value="RNA-binding transcriptional accessory protein"/>
    <property type="match status" value="1"/>
</dbReference>
<feature type="domain" description="S1 motif" evidence="1">
    <location>
        <begin position="638"/>
        <end position="707"/>
    </location>
</feature>
<dbReference type="InterPro" id="IPR023323">
    <property type="entry name" value="Tex-like_dom_sf"/>
</dbReference>
<dbReference type="AlphaFoldDB" id="A0A163BJK9"/>
<dbReference type="Proteomes" id="UP000076715">
    <property type="component" value="Unassembled WGS sequence"/>
</dbReference>
<dbReference type="Gene3D" id="2.40.50.140">
    <property type="entry name" value="Nucleic acid-binding proteins"/>
    <property type="match status" value="1"/>
</dbReference>
<evidence type="ECO:0000313" key="2">
    <source>
        <dbReference type="EMBL" id="KZS41465.1"/>
    </source>
</evidence>
<dbReference type="Pfam" id="PF09371">
    <property type="entry name" value="Tex_N"/>
    <property type="match status" value="1"/>
</dbReference>
<protein>
    <submittedName>
        <fullName evidence="2">RNA-binding transcriptional accessory protein</fullName>
    </submittedName>
</protein>
<comment type="caution">
    <text evidence="2">The sequence shown here is derived from an EMBL/GenBank/DDBJ whole genome shotgun (WGS) entry which is preliminary data.</text>
</comment>
<evidence type="ECO:0000313" key="3">
    <source>
        <dbReference type="Proteomes" id="UP000076715"/>
    </source>
</evidence>
<dbReference type="CDD" id="cd05685">
    <property type="entry name" value="S1_Tex"/>
    <property type="match status" value="1"/>
</dbReference>
<dbReference type="InterPro" id="IPR018974">
    <property type="entry name" value="Tex-like_N"/>
</dbReference>
<dbReference type="InterPro" id="IPR012340">
    <property type="entry name" value="NA-bd_OB-fold"/>
</dbReference>
<dbReference type="RefSeq" id="WP_066312394.1">
    <property type="nucleotide sequence ID" value="NZ_LQRT01000005.1"/>
</dbReference>
<dbReference type="InterPro" id="IPR032639">
    <property type="entry name" value="Tex_YqgF"/>
</dbReference>
<organism evidence="2 3">
    <name type="scientific">Aquimarina aggregata</name>
    <dbReference type="NCBI Taxonomy" id="1642818"/>
    <lineage>
        <taxon>Bacteria</taxon>
        <taxon>Pseudomonadati</taxon>
        <taxon>Bacteroidota</taxon>
        <taxon>Flavobacteriia</taxon>
        <taxon>Flavobacteriales</taxon>
        <taxon>Flavobacteriaceae</taxon>
        <taxon>Aquimarina</taxon>
    </lineage>
</organism>
<dbReference type="InterPro" id="IPR003029">
    <property type="entry name" value="S1_domain"/>
</dbReference>
<dbReference type="Gene3D" id="3.30.420.140">
    <property type="entry name" value="YqgF/RNase H-like domain"/>
    <property type="match status" value="1"/>
</dbReference>
<reference evidence="2 3" key="1">
    <citation type="submission" date="2016-01" db="EMBL/GenBank/DDBJ databases">
        <title>The draft genome sequence of Aquimarina sp. RZW4-3-2.</title>
        <authorList>
            <person name="Wang Y."/>
        </authorList>
    </citation>
    <scope>NUCLEOTIDE SEQUENCE [LARGE SCALE GENOMIC DNA]</scope>
    <source>
        <strain evidence="2 3">RZW4-3-2</strain>
    </source>
</reference>
<dbReference type="GO" id="GO:0006139">
    <property type="term" value="P:nucleobase-containing compound metabolic process"/>
    <property type="evidence" value="ECO:0007669"/>
    <property type="project" value="InterPro"/>
</dbReference>
<dbReference type="FunFam" id="1.10.10.650:FF:000001">
    <property type="entry name" value="S1 RNA-binding domain 1"/>
    <property type="match status" value="1"/>
</dbReference>
<dbReference type="Pfam" id="PF22706">
    <property type="entry name" value="Tex_central_region"/>
    <property type="match status" value="1"/>
</dbReference>
<dbReference type="Pfam" id="PF00575">
    <property type="entry name" value="S1"/>
    <property type="match status" value="1"/>
</dbReference>
<dbReference type="Gene3D" id="1.10.3500.10">
    <property type="entry name" value="Tex N-terminal region-like"/>
    <property type="match status" value="1"/>
</dbReference>
<name>A0A163BJK9_9FLAO</name>
<dbReference type="FunFam" id="3.30.420.140:FF:000001">
    <property type="entry name" value="RNA-binding transcriptional accessory protein"/>
    <property type="match status" value="1"/>
</dbReference>
<keyword evidence="3" id="KW-1185">Reference proteome</keyword>
<dbReference type="PANTHER" id="PTHR10724">
    <property type="entry name" value="30S RIBOSOMAL PROTEIN S1"/>
    <property type="match status" value="1"/>
</dbReference>
<dbReference type="SUPFAM" id="SSF50249">
    <property type="entry name" value="Nucleic acid-binding proteins"/>
    <property type="match status" value="1"/>
</dbReference>
<proteinExistence type="predicted"/>
<dbReference type="FunFam" id="2.40.50.140:FF:000051">
    <property type="entry name" value="RNA-binding transcriptional accessory protein"/>
    <property type="match status" value="1"/>
</dbReference>
<dbReference type="InterPro" id="IPR037027">
    <property type="entry name" value="YqgF/RNaseH-like_dom_sf"/>
</dbReference>